<evidence type="ECO:0000313" key="11">
    <source>
        <dbReference type="Proteomes" id="UP001595748"/>
    </source>
</evidence>
<comment type="similarity">
    <text evidence="8 9">Belongs to the TrpA family.</text>
</comment>
<name>A0ABV8AA02_9DEIO</name>
<dbReference type="Proteomes" id="UP001595748">
    <property type="component" value="Unassembled WGS sequence"/>
</dbReference>
<keyword evidence="4 8" id="KW-0822">Tryptophan biosynthesis</keyword>
<evidence type="ECO:0000256" key="6">
    <source>
        <dbReference type="ARBA" id="ARBA00023239"/>
    </source>
</evidence>
<dbReference type="NCBIfam" id="TIGR00262">
    <property type="entry name" value="trpA"/>
    <property type="match status" value="1"/>
</dbReference>
<dbReference type="InterPro" id="IPR013785">
    <property type="entry name" value="Aldolase_TIM"/>
</dbReference>
<evidence type="ECO:0000256" key="5">
    <source>
        <dbReference type="ARBA" id="ARBA00023141"/>
    </source>
</evidence>
<dbReference type="PROSITE" id="PS00167">
    <property type="entry name" value="TRP_SYNTHASE_ALPHA"/>
    <property type="match status" value="1"/>
</dbReference>
<keyword evidence="6 8" id="KW-0456">Lyase</keyword>
<dbReference type="InterPro" id="IPR011060">
    <property type="entry name" value="RibuloseP-bd_barrel"/>
</dbReference>
<dbReference type="InterPro" id="IPR018204">
    <property type="entry name" value="Trp_synthase_alpha_AS"/>
</dbReference>
<evidence type="ECO:0000256" key="8">
    <source>
        <dbReference type="HAMAP-Rule" id="MF_00131"/>
    </source>
</evidence>
<comment type="pathway">
    <text evidence="1 8">Amino-acid biosynthesis; L-tryptophan biosynthesis; L-tryptophan from chorismate: step 5/5.</text>
</comment>
<evidence type="ECO:0000256" key="4">
    <source>
        <dbReference type="ARBA" id="ARBA00022822"/>
    </source>
</evidence>
<evidence type="ECO:0000256" key="3">
    <source>
        <dbReference type="ARBA" id="ARBA00022605"/>
    </source>
</evidence>
<reference evidence="11" key="1">
    <citation type="journal article" date="2019" name="Int. J. Syst. Evol. Microbiol.">
        <title>The Global Catalogue of Microorganisms (GCM) 10K type strain sequencing project: providing services to taxonomists for standard genome sequencing and annotation.</title>
        <authorList>
            <consortium name="The Broad Institute Genomics Platform"/>
            <consortium name="The Broad Institute Genome Sequencing Center for Infectious Disease"/>
            <person name="Wu L."/>
            <person name="Ma J."/>
        </authorList>
    </citation>
    <scope>NUCLEOTIDE SEQUENCE [LARGE SCALE GENOMIC DNA]</scope>
    <source>
        <strain evidence="11">CCTCC AB 2013263</strain>
    </source>
</reference>
<dbReference type="PANTHER" id="PTHR43406:SF1">
    <property type="entry name" value="TRYPTOPHAN SYNTHASE ALPHA CHAIN, CHLOROPLASTIC"/>
    <property type="match status" value="1"/>
</dbReference>
<feature type="active site" description="Proton acceptor" evidence="8">
    <location>
        <position position="73"/>
    </location>
</feature>
<dbReference type="InterPro" id="IPR002028">
    <property type="entry name" value="Trp_synthase_suA"/>
</dbReference>
<protein>
    <recommendedName>
        <fullName evidence="8">Tryptophan synthase alpha chain</fullName>
        <ecNumber evidence="8">4.2.1.20</ecNumber>
    </recommendedName>
</protein>
<keyword evidence="11" id="KW-1185">Reference proteome</keyword>
<comment type="subunit">
    <text evidence="2 8">Tetramer of two alpha and two beta chains.</text>
</comment>
<evidence type="ECO:0000313" key="10">
    <source>
        <dbReference type="EMBL" id="MFC3862494.1"/>
    </source>
</evidence>
<organism evidence="10 11">
    <name type="scientific">Deinococcus antarcticus</name>
    <dbReference type="NCBI Taxonomy" id="1298767"/>
    <lineage>
        <taxon>Bacteria</taxon>
        <taxon>Thermotogati</taxon>
        <taxon>Deinococcota</taxon>
        <taxon>Deinococci</taxon>
        <taxon>Deinococcales</taxon>
        <taxon>Deinococcaceae</taxon>
        <taxon>Deinococcus</taxon>
    </lineage>
</organism>
<comment type="caution">
    <text evidence="10">The sequence shown here is derived from an EMBL/GenBank/DDBJ whole genome shotgun (WGS) entry which is preliminary data.</text>
</comment>
<dbReference type="PANTHER" id="PTHR43406">
    <property type="entry name" value="TRYPTOPHAN SYNTHASE, ALPHA CHAIN"/>
    <property type="match status" value="1"/>
</dbReference>
<dbReference type="Pfam" id="PF00290">
    <property type="entry name" value="Trp_syntA"/>
    <property type="match status" value="1"/>
</dbReference>
<evidence type="ECO:0000256" key="1">
    <source>
        <dbReference type="ARBA" id="ARBA00004733"/>
    </source>
</evidence>
<comment type="function">
    <text evidence="8">The alpha subunit is responsible for the aldol cleavage of indoleglycerol phosphate to indole and glyceraldehyde 3-phosphate.</text>
</comment>
<dbReference type="EMBL" id="JBHRZF010000200">
    <property type="protein sequence ID" value="MFC3862494.1"/>
    <property type="molecule type" value="Genomic_DNA"/>
</dbReference>
<accession>A0ABV8AA02</accession>
<keyword evidence="5 8" id="KW-0057">Aromatic amino acid biosynthesis</keyword>
<dbReference type="Gene3D" id="3.20.20.70">
    <property type="entry name" value="Aldolase class I"/>
    <property type="match status" value="1"/>
</dbReference>
<evidence type="ECO:0000256" key="9">
    <source>
        <dbReference type="RuleBase" id="RU003662"/>
    </source>
</evidence>
<feature type="active site" description="Proton acceptor" evidence="8">
    <location>
        <position position="62"/>
    </location>
</feature>
<dbReference type="HAMAP" id="MF_00131">
    <property type="entry name" value="Trp_synth_alpha"/>
    <property type="match status" value="1"/>
</dbReference>
<sequence length="272" mass="28787">MSAATAPNGTANRGVQRLQAAFEKARAENRAAFVPFMTAGYPSYAKFPEIAHELLQRADILEVGLPYSDPLGDGPTIQRASEQALAGGTSTHVTIELVRELRRTSDTPIVIMTYVNPIYAVGPEKFMQLCAEAGVDGLILPDLPPDQDIEISDLADRYGLGVTFLIAPTSTEQRVKIVADACTSFMYAVSVTGVTGTREGSALNEVPRMLSLARKYAKVPVVVGFGVKDAATARSVAQVADGVVIGSAFINAIAQGQDVASLADEIKAGCQR</sequence>
<dbReference type="CDD" id="cd04724">
    <property type="entry name" value="Tryptophan_synthase_alpha"/>
    <property type="match status" value="1"/>
</dbReference>
<dbReference type="GO" id="GO:0004834">
    <property type="term" value="F:tryptophan synthase activity"/>
    <property type="evidence" value="ECO:0007669"/>
    <property type="project" value="UniProtKB-EC"/>
</dbReference>
<gene>
    <name evidence="8 10" type="primary">trpA</name>
    <name evidence="10" type="ORF">ACFOPQ_17160</name>
</gene>
<evidence type="ECO:0000256" key="2">
    <source>
        <dbReference type="ARBA" id="ARBA00011270"/>
    </source>
</evidence>
<evidence type="ECO:0000256" key="7">
    <source>
        <dbReference type="ARBA" id="ARBA00049047"/>
    </source>
</evidence>
<dbReference type="SUPFAM" id="SSF51366">
    <property type="entry name" value="Ribulose-phoshate binding barrel"/>
    <property type="match status" value="1"/>
</dbReference>
<dbReference type="EC" id="4.2.1.20" evidence="8"/>
<keyword evidence="3 8" id="KW-0028">Amino-acid biosynthesis</keyword>
<dbReference type="RefSeq" id="WP_380080431.1">
    <property type="nucleotide sequence ID" value="NZ_JBHRZF010000200.1"/>
</dbReference>
<proteinExistence type="inferred from homology"/>
<comment type="catalytic activity">
    <reaction evidence="7 8">
        <text>(1S,2R)-1-C-(indol-3-yl)glycerol 3-phosphate + L-serine = D-glyceraldehyde 3-phosphate + L-tryptophan + H2O</text>
        <dbReference type="Rhea" id="RHEA:10532"/>
        <dbReference type="ChEBI" id="CHEBI:15377"/>
        <dbReference type="ChEBI" id="CHEBI:33384"/>
        <dbReference type="ChEBI" id="CHEBI:57912"/>
        <dbReference type="ChEBI" id="CHEBI:58866"/>
        <dbReference type="ChEBI" id="CHEBI:59776"/>
        <dbReference type="EC" id="4.2.1.20"/>
    </reaction>
</comment>